<evidence type="ECO:0000313" key="10">
    <source>
        <dbReference type="EMBL" id="OKB67771.1"/>
    </source>
</evidence>
<dbReference type="Pfam" id="PF12704">
    <property type="entry name" value="MacB_PCD"/>
    <property type="match status" value="1"/>
</dbReference>
<comment type="similarity">
    <text evidence="2">Belongs to the ABC-4 integral membrane protein family. LolC/E subfamily.</text>
</comment>
<evidence type="ECO:0000256" key="4">
    <source>
        <dbReference type="ARBA" id="ARBA00022692"/>
    </source>
</evidence>
<evidence type="ECO:0000259" key="9">
    <source>
        <dbReference type="Pfam" id="PF12704"/>
    </source>
</evidence>
<keyword evidence="3" id="KW-1003">Cell membrane</keyword>
<feature type="transmembrane region" description="Helical" evidence="7">
    <location>
        <begin position="364"/>
        <end position="394"/>
    </location>
</feature>
<keyword evidence="4 7" id="KW-0812">Transmembrane</keyword>
<comment type="caution">
    <text evidence="10">The sequence shown here is derived from an EMBL/GenBank/DDBJ whole genome shotgun (WGS) entry which is preliminary data.</text>
</comment>
<dbReference type="AlphaFoldDB" id="A0A1Q4P3P6"/>
<evidence type="ECO:0000259" key="8">
    <source>
        <dbReference type="Pfam" id="PF02687"/>
    </source>
</evidence>
<dbReference type="RefSeq" id="WP_073529477.1">
    <property type="nucleotide sequence ID" value="NZ_MJAO01000004.1"/>
</dbReference>
<evidence type="ECO:0000256" key="7">
    <source>
        <dbReference type="SAM" id="Phobius"/>
    </source>
</evidence>
<feature type="domain" description="ABC3 transporter permease C-terminal" evidence="8">
    <location>
        <begin position="276"/>
        <end position="399"/>
    </location>
</feature>
<dbReference type="Pfam" id="PF02687">
    <property type="entry name" value="FtsX"/>
    <property type="match status" value="1"/>
</dbReference>
<evidence type="ECO:0000256" key="3">
    <source>
        <dbReference type="ARBA" id="ARBA00022475"/>
    </source>
</evidence>
<dbReference type="GO" id="GO:0098797">
    <property type="term" value="C:plasma membrane protein complex"/>
    <property type="evidence" value="ECO:0007669"/>
    <property type="project" value="TreeGrafter"/>
</dbReference>
<proteinExistence type="inferred from homology"/>
<feature type="domain" description="MacB-like periplasmic core" evidence="9">
    <location>
        <begin position="20"/>
        <end position="240"/>
    </location>
</feature>
<dbReference type="PANTHER" id="PTHR30489:SF0">
    <property type="entry name" value="LIPOPROTEIN-RELEASING SYSTEM TRANSMEMBRANE PROTEIN LOLE"/>
    <property type="match status" value="1"/>
</dbReference>
<dbReference type="Proteomes" id="UP000185770">
    <property type="component" value="Unassembled WGS sequence"/>
</dbReference>
<keyword evidence="6 7" id="KW-0472">Membrane</keyword>
<sequence length="409" mass="43895">MMVRLKLALRNLFRNKRRTLVSVTNLALALAAILLFSGFCESMYQGLRESMIRSQLGHIQLFKQGFNQFGALSDAGMLLPEPLKNRIVAQAQALPDVEIVTPRLETDVLITNGDAQMSSHIVGIDPDKEAVLSSAIQLLQGSNLFPEQQDGVLLGAALAKALKVKVGDSLTLLGTAANQTINAMDVTVIGIVTTGVQERDLRTAYANLSLVENFLLSKGATRVVILLNDTAKTDRVSGQLLHSLQNDGSDFELRTWSELATYYHQVVGLFSAIFTFVNVILLVVAAFAVSHALSMNVVERTREIGVIRAIGASRSEVVGLFVMEGGMLGVAGGVLGVLLAWTLAALLNQSGLMMPTPPGNTVTYPLRILLTPLMCLYAFAASVFTALVCSVLPAARAGKLIIIRALNHA</sequence>
<reference evidence="10 11" key="1">
    <citation type="submission" date="2016-09" db="EMBL/GenBank/DDBJ databases">
        <title>Serratia marcescens MSU-97 and epiphytic antimycotic-producing bacteria.</title>
        <authorList>
            <person name="Matilla M.A."/>
        </authorList>
    </citation>
    <scope>NUCLEOTIDE SEQUENCE [LARGE SCALE GENOMIC DNA]</scope>
    <source>
        <strain evidence="10 11">MSU-97</strain>
    </source>
</reference>
<dbReference type="PANTHER" id="PTHR30489">
    <property type="entry name" value="LIPOPROTEIN-RELEASING SYSTEM TRANSMEMBRANE PROTEIN LOLE"/>
    <property type="match status" value="1"/>
</dbReference>
<comment type="subcellular location">
    <subcellularLocation>
        <location evidence="1">Cell membrane</location>
        <topology evidence="1">Multi-pass membrane protein</topology>
    </subcellularLocation>
</comment>
<feature type="transmembrane region" description="Helical" evidence="7">
    <location>
        <begin position="269"/>
        <end position="293"/>
    </location>
</feature>
<evidence type="ECO:0000256" key="1">
    <source>
        <dbReference type="ARBA" id="ARBA00004651"/>
    </source>
</evidence>
<protein>
    <submittedName>
        <fullName evidence="10">Uncharacterized protein</fullName>
    </submittedName>
</protein>
<evidence type="ECO:0000256" key="5">
    <source>
        <dbReference type="ARBA" id="ARBA00022989"/>
    </source>
</evidence>
<dbReference type="InterPro" id="IPR051447">
    <property type="entry name" value="Lipoprotein-release_system"/>
</dbReference>
<evidence type="ECO:0000313" key="11">
    <source>
        <dbReference type="Proteomes" id="UP000185770"/>
    </source>
</evidence>
<gene>
    <name evidence="10" type="ORF">BHU62_04835</name>
</gene>
<keyword evidence="5 7" id="KW-1133">Transmembrane helix</keyword>
<evidence type="ECO:0000256" key="6">
    <source>
        <dbReference type="ARBA" id="ARBA00023136"/>
    </source>
</evidence>
<dbReference type="OrthoDB" id="9770036at2"/>
<dbReference type="EMBL" id="MJAO01000004">
    <property type="protein sequence ID" value="OKB67771.1"/>
    <property type="molecule type" value="Genomic_DNA"/>
</dbReference>
<name>A0A1Q4P3P6_SERMA</name>
<dbReference type="GO" id="GO:0044874">
    <property type="term" value="P:lipoprotein localization to outer membrane"/>
    <property type="evidence" value="ECO:0007669"/>
    <property type="project" value="TreeGrafter"/>
</dbReference>
<accession>A0A1Q4P3P6</accession>
<evidence type="ECO:0000256" key="2">
    <source>
        <dbReference type="ARBA" id="ARBA00005236"/>
    </source>
</evidence>
<dbReference type="InterPro" id="IPR003838">
    <property type="entry name" value="ABC3_permease_C"/>
</dbReference>
<organism evidence="10 11">
    <name type="scientific">Serratia marcescens</name>
    <dbReference type="NCBI Taxonomy" id="615"/>
    <lineage>
        <taxon>Bacteria</taxon>
        <taxon>Pseudomonadati</taxon>
        <taxon>Pseudomonadota</taxon>
        <taxon>Gammaproteobacteria</taxon>
        <taxon>Enterobacterales</taxon>
        <taxon>Yersiniaceae</taxon>
        <taxon>Serratia</taxon>
    </lineage>
</organism>
<feature type="transmembrane region" description="Helical" evidence="7">
    <location>
        <begin position="317"/>
        <end position="344"/>
    </location>
</feature>
<dbReference type="InterPro" id="IPR025857">
    <property type="entry name" value="MacB_PCD"/>
</dbReference>